<keyword evidence="1" id="KW-1133">Transmembrane helix</keyword>
<keyword evidence="1" id="KW-0472">Membrane</keyword>
<feature type="transmembrane region" description="Helical" evidence="1">
    <location>
        <begin position="107"/>
        <end position="127"/>
    </location>
</feature>
<evidence type="ECO:0000256" key="1">
    <source>
        <dbReference type="SAM" id="Phobius"/>
    </source>
</evidence>
<dbReference type="Proteomes" id="UP000053676">
    <property type="component" value="Unassembled WGS sequence"/>
</dbReference>
<protein>
    <submittedName>
        <fullName evidence="2">Uncharacterized protein</fullName>
    </submittedName>
</protein>
<keyword evidence="1" id="KW-0812">Transmembrane</keyword>
<evidence type="ECO:0000313" key="3">
    <source>
        <dbReference type="Proteomes" id="UP000053676"/>
    </source>
</evidence>
<dbReference type="AlphaFoldDB" id="W2STL8"/>
<dbReference type="STRING" id="51031.W2STL8"/>
<feature type="non-terminal residue" evidence="2">
    <location>
        <position position="128"/>
    </location>
</feature>
<evidence type="ECO:0000313" key="2">
    <source>
        <dbReference type="EMBL" id="ETN72047.1"/>
    </source>
</evidence>
<dbReference type="OrthoDB" id="10565841at2759"/>
<sequence length="128" mass="14738">MDDFVAHIRMYGTLLGHGMCLEKKHVSQFYGENWSKYHKDILKKVRRDKKTEDQQREFNEDIRAFITASSSMDQPCTSSNTAAVLASTSTGNYYVFPRISLSRSCTFLFLLLLLFSVKKNCMLLLVLP</sequence>
<proteinExistence type="predicted"/>
<keyword evidence="3" id="KW-1185">Reference proteome</keyword>
<dbReference type="KEGG" id="nai:NECAME_19038"/>
<dbReference type="EMBL" id="KI665767">
    <property type="protein sequence ID" value="ETN72047.1"/>
    <property type="molecule type" value="Genomic_DNA"/>
</dbReference>
<accession>W2STL8</accession>
<gene>
    <name evidence="2" type="ORF">NECAME_19038</name>
</gene>
<organism evidence="2 3">
    <name type="scientific">Necator americanus</name>
    <name type="common">Human hookworm</name>
    <dbReference type="NCBI Taxonomy" id="51031"/>
    <lineage>
        <taxon>Eukaryota</taxon>
        <taxon>Metazoa</taxon>
        <taxon>Ecdysozoa</taxon>
        <taxon>Nematoda</taxon>
        <taxon>Chromadorea</taxon>
        <taxon>Rhabditida</taxon>
        <taxon>Rhabditina</taxon>
        <taxon>Rhabditomorpha</taxon>
        <taxon>Strongyloidea</taxon>
        <taxon>Ancylostomatidae</taxon>
        <taxon>Bunostominae</taxon>
        <taxon>Necator</taxon>
    </lineage>
</organism>
<reference evidence="3" key="1">
    <citation type="journal article" date="2014" name="Nat. Genet.">
        <title>Genome of the human hookworm Necator americanus.</title>
        <authorList>
            <person name="Tang Y.T."/>
            <person name="Gao X."/>
            <person name="Rosa B.A."/>
            <person name="Abubucker S."/>
            <person name="Hallsworth-Pepin K."/>
            <person name="Martin J."/>
            <person name="Tyagi R."/>
            <person name="Heizer E."/>
            <person name="Zhang X."/>
            <person name="Bhonagiri-Palsikar V."/>
            <person name="Minx P."/>
            <person name="Warren W.C."/>
            <person name="Wang Q."/>
            <person name="Zhan B."/>
            <person name="Hotez P.J."/>
            <person name="Sternberg P.W."/>
            <person name="Dougall A."/>
            <person name="Gaze S.T."/>
            <person name="Mulvenna J."/>
            <person name="Sotillo J."/>
            <person name="Ranganathan S."/>
            <person name="Rabelo E.M."/>
            <person name="Wilson R.K."/>
            <person name="Felgner P.L."/>
            <person name="Bethony J."/>
            <person name="Hawdon J.M."/>
            <person name="Gasser R.B."/>
            <person name="Loukas A."/>
            <person name="Mitreva M."/>
        </authorList>
    </citation>
    <scope>NUCLEOTIDE SEQUENCE [LARGE SCALE GENOMIC DNA]</scope>
</reference>
<name>W2STL8_NECAM</name>